<dbReference type="Proteomes" id="UP000053831">
    <property type="component" value="Unassembled WGS sequence"/>
</dbReference>
<accession>A0A0M8MXC2</accession>
<name>A0A0M8MXC2_ESCWE</name>
<evidence type="ECO:0000313" key="2">
    <source>
        <dbReference type="Proteomes" id="UP000053831"/>
    </source>
</evidence>
<dbReference type="EMBL" id="LGSR01000020">
    <property type="protein sequence ID" value="KOS18707.1"/>
    <property type="molecule type" value="Genomic_DNA"/>
</dbReference>
<keyword evidence="2" id="KW-1185">Reference proteome</keyword>
<protein>
    <submittedName>
        <fullName evidence="1">Uncharacterized protein</fullName>
    </submittedName>
</protein>
<comment type="caution">
    <text evidence="1">The sequence shown here is derived from an EMBL/GenBank/DDBJ whole genome shotgun (WGS) entry which is preliminary data.</text>
</comment>
<evidence type="ECO:0000313" key="1">
    <source>
        <dbReference type="EMBL" id="KOS18707.1"/>
    </source>
</evidence>
<dbReference type="AlphaFoldDB" id="A0A0M8MXC2"/>
<gene>
    <name evidence="1" type="ORF">ESCO_000190</name>
</gene>
<organism evidence="1 2">
    <name type="scientific">Escovopsis weberi</name>
    <dbReference type="NCBI Taxonomy" id="150374"/>
    <lineage>
        <taxon>Eukaryota</taxon>
        <taxon>Fungi</taxon>
        <taxon>Dikarya</taxon>
        <taxon>Ascomycota</taxon>
        <taxon>Pezizomycotina</taxon>
        <taxon>Sordariomycetes</taxon>
        <taxon>Hypocreomycetidae</taxon>
        <taxon>Hypocreales</taxon>
        <taxon>Hypocreaceae</taxon>
        <taxon>Escovopsis</taxon>
    </lineage>
</organism>
<reference evidence="1 2" key="1">
    <citation type="submission" date="2015-07" db="EMBL/GenBank/DDBJ databases">
        <title>The genome of the fungus Escovopsis weberi, a specialized disease agent of ant agriculture.</title>
        <authorList>
            <person name="de Man T.J."/>
            <person name="Stajich J.E."/>
            <person name="Kubicek C.P."/>
            <person name="Chenthamara K."/>
            <person name="Atanasova L."/>
            <person name="Druzhinina I.S."/>
            <person name="Birnbaum S."/>
            <person name="Barribeau S.M."/>
            <person name="Teiling C."/>
            <person name="Suen G."/>
            <person name="Currie C."/>
            <person name="Gerardo N.M."/>
        </authorList>
    </citation>
    <scope>NUCLEOTIDE SEQUENCE [LARGE SCALE GENOMIC DNA]</scope>
</reference>
<proteinExistence type="predicted"/>
<sequence length="118" mass="12083">MANAPTLDSPDSLASLLSSITFDDGATIDDGISLRAFSAVVRTARAKISAITTDLELVARTIRAGDPPGAQDTQGALELLRRVQGAVELMAVSIGAMNEALCRIEARLGAGGLHGHAG</sequence>